<dbReference type="InterPro" id="IPR010280">
    <property type="entry name" value="U5_MeTrfase_fam"/>
</dbReference>
<dbReference type="FunFam" id="2.40.50.1070:FF:000003">
    <property type="entry name" value="23S rRNA (Uracil-5-)-methyltransferase RumA"/>
    <property type="match status" value="1"/>
</dbReference>
<dbReference type="AlphaFoldDB" id="A0A364K1A1"/>
<comment type="similarity">
    <text evidence="6">Belongs to the class I-like SAM-binding methyltransferase superfamily. RNA M5U methyltransferase family.</text>
</comment>
<dbReference type="PROSITE" id="PS01230">
    <property type="entry name" value="TRMA_1"/>
    <property type="match status" value="1"/>
</dbReference>
<accession>A0A364K1A1</accession>
<dbReference type="NCBIfam" id="TIGR00479">
    <property type="entry name" value="rumA"/>
    <property type="match status" value="1"/>
</dbReference>
<dbReference type="PANTHER" id="PTHR11061">
    <property type="entry name" value="RNA M5U METHYLTRANSFERASE"/>
    <property type="match status" value="1"/>
</dbReference>
<evidence type="ECO:0000256" key="1">
    <source>
        <dbReference type="ARBA" id="ARBA00022485"/>
    </source>
</evidence>
<dbReference type="GO" id="GO:0070475">
    <property type="term" value="P:rRNA base methylation"/>
    <property type="evidence" value="ECO:0007669"/>
    <property type="project" value="TreeGrafter"/>
</dbReference>
<dbReference type="Proteomes" id="UP000251213">
    <property type="component" value="Unassembled WGS sequence"/>
</dbReference>
<dbReference type="FunFam" id="3.40.50.150:FF:000009">
    <property type="entry name" value="23S rRNA (Uracil(1939)-C(5))-methyltransferase RlmD"/>
    <property type="match status" value="1"/>
</dbReference>
<dbReference type="Pfam" id="PF01938">
    <property type="entry name" value="TRAM"/>
    <property type="match status" value="1"/>
</dbReference>
<dbReference type="Gene3D" id="2.40.50.1070">
    <property type="match status" value="1"/>
</dbReference>
<dbReference type="OrthoDB" id="9804590at2"/>
<evidence type="ECO:0000256" key="5">
    <source>
        <dbReference type="ARBA" id="ARBA00023014"/>
    </source>
</evidence>
<dbReference type="PROSITE" id="PS01231">
    <property type="entry name" value="TRMA_2"/>
    <property type="match status" value="1"/>
</dbReference>
<evidence type="ECO:0000256" key="4">
    <source>
        <dbReference type="ARBA" id="ARBA00022691"/>
    </source>
</evidence>
<proteinExistence type="inferred from homology"/>
<reference evidence="9 10" key="1">
    <citation type="submission" date="2018-06" db="EMBL/GenBank/DDBJ databases">
        <title>Thermoflavimicrobium daqus sp. nov., a thermophilic microbe isolated from Moutai-flavour Daqu.</title>
        <authorList>
            <person name="Wang X."/>
            <person name="Zhou H."/>
        </authorList>
    </citation>
    <scope>NUCLEOTIDE SEQUENCE [LARGE SCALE GENOMIC DNA]</scope>
    <source>
        <strain evidence="9 10">FBKL4.011</strain>
    </source>
</reference>
<dbReference type="SUPFAM" id="SSF53335">
    <property type="entry name" value="S-adenosyl-L-methionine-dependent methyltransferases"/>
    <property type="match status" value="1"/>
</dbReference>
<keyword evidence="3 6" id="KW-0808">Transferase</keyword>
<keyword evidence="1" id="KW-0408">Iron</keyword>
<feature type="active site" description="Nucleophile" evidence="6">
    <location>
        <position position="413"/>
    </location>
</feature>
<evidence type="ECO:0000313" key="9">
    <source>
        <dbReference type="EMBL" id="RAL21472.1"/>
    </source>
</evidence>
<evidence type="ECO:0000256" key="2">
    <source>
        <dbReference type="ARBA" id="ARBA00022603"/>
    </source>
</evidence>
<sequence>MKIKRPVETGQVIVYEITGIAHNGVGVGKYQGFTVFTPYTVPGERIKAEIIQVKKNYAVAKMLDVENGHSQRVNPSCPIFKECGGCQLQHISYETQLALKRQQVVDNLERIGGFKNVLVHPVLGMKEPWRYRNKVQVPIGIQNGRTVAGFYRAGSHEIIEMDQCLIQPEESDQAVRLVKQLADQLGITPYDEKKHQGILRHVMVRTGIHTQEMMIVLVTNGESLPNKKEFIQRLHNSFPQMRSLIQNINTKRTNVILGEKNKLLWGEPVIYDHIGSVRYAISPHSFFQINPVQTEVLYEQVRKYAALTGEEVIIDAYCGIGTIALYLAEGASQVYGVEIVPEAIRDAKVNAEINGYTHVHFEVGAAEKVMPRWLEEGVYPDVVIVDPPRKGCQPELLDAITGMKPKRLIYVSCNPATLARDVKYLQEQGYYLQEVQPVDMFPQTMHVESVALLTLR</sequence>
<dbReference type="InterPro" id="IPR012340">
    <property type="entry name" value="NA-bd_OB-fold"/>
</dbReference>
<dbReference type="FunFam" id="2.40.50.140:FF:000097">
    <property type="entry name" value="23S rRNA (uracil(1939)-C(5))-methyltransferase RlmD"/>
    <property type="match status" value="1"/>
</dbReference>
<dbReference type="Pfam" id="PF05958">
    <property type="entry name" value="tRNA_U5-meth_tr"/>
    <property type="match status" value="1"/>
</dbReference>
<evidence type="ECO:0000256" key="7">
    <source>
        <dbReference type="PROSITE-ProRule" id="PRU10015"/>
    </source>
</evidence>
<keyword evidence="10" id="KW-1185">Reference proteome</keyword>
<feature type="active site" evidence="7">
    <location>
        <position position="413"/>
    </location>
</feature>
<dbReference type="InterPro" id="IPR029063">
    <property type="entry name" value="SAM-dependent_MTases_sf"/>
</dbReference>
<keyword evidence="2 6" id="KW-0489">Methyltransferase</keyword>
<evidence type="ECO:0000259" key="8">
    <source>
        <dbReference type="PROSITE" id="PS50926"/>
    </source>
</evidence>
<protein>
    <submittedName>
        <fullName evidence="9">23S rRNA (Uracil(1939)-C(5))-methyltransferase RlmD</fullName>
    </submittedName>
</protein>
<dbReference type="InterPro" id="IPR002792">
    <property type="entry name" value="TRAM_dom"/>
</dbReference>
<feature type="domain" description="TRAM" evidence="8">
    <location>
        <begin position="6"/>
        <end position="64"/>
    </location>
</feature>
<keyword evidence="1" id="KW-0479">Metal-binding</keyword>
<feature type="binding site" evidence="6">
    <location>
        <position position="317"/>
    </location>
    <ligand>
        <name>S-adenosyl-L-methionine</name>
        <dbReference type="ChEBI" id="CHEBI:59789"/>
    </ligand>
</feature>
<dbReference type="SUPFAM" id="SSF50249">
    <property type="entry name" value="Nucleic acid-binding proteins"/>
    <property type="match status" value="1"/>
</dbReference>
<feature type="binding site" evidence="6">
    <location>
        <position position="288"/>
    </location>
    <ligand>
        <name>S-adenosyl-L-methionine</name>
        <dbReference type="ChEBI" id="CHEBI:59789"/>
    </ligand>
</feature>
<feature type="binding site" evidence="6">
    <location>
        <position position="338"/>
    </location>
    <ligand>
        <name>S-adenosyl-L-methionine</name>
        <dbReference type="ChEBI" id="CHEBI:59789"/>
    </ligand>
</feature>
<name>A0A364K1A1_9BACL</name>
<dbReference type="GO" id="GO:0070041">
    <property type="term" value="F:rRNA (uridine-C5-)-methyltransferase activity"/>
    <property type="evidence" value="ECO:0007669"/>
    <property type="project" value="UniProtKB-ARBA"/>
</dbReference>
<dbReference type="GO" id="GO:0051539">
    <property type="term" value="F:4 iron, 4 sulfur cluster binding"/>
    <property type="evidence" value="ECO:0007669"/>
    <property type="project" value="UniProtKB-KW"/>
</dbReference>
<dbReference type="Gene3D" id="3.40.50.150">
    <property type="entry name" value="Vaccinia Virus protein VP39"/>
    <property type="match status" value="1"/>
</dbReference>
<organism evidence="9 10">
    <name type="scientific">Thermoflavimicrobium daqui</name>
    <dbReference type="NCBI Taxonomy" id="2137476"/>
    <lineage>
        <taxon>Bacteria</taxon>
        <taxon>Bacillati</taxon>
        <taxon>Bacillota</taxon>
        <taxon>Bacilli</taxon>
        <taxon>Bacillales</taxon>
        <taxon>Thermoactinomycetaceae</taxon>
        <taxon>Thermoflavimicrobium</taxon>
    </lineage>
</organism>
<evidence type="ECO:0000313" key="10">
    <source>
        <dbReference type="Proteomes" id="UP000251213"/>
    </source>
</evidence>
<dbReference type="PROSITE" id="PS50926">
    <property type="entry name" value="TRAM"/>
    <property type="match status" value="1"/>
</dbReference>
<comment type="caution">
    <text evidence="9">The sequence shown here is derived from an EMBL/GenBank/DDBJ whole genome shotgun (WGS) entry which is preliminary data.</text>
</comment>
<keyword evidence="4 6" id="KW-0949">S-adenosyl-L-methionine</keyword>
<feature type="binding site" evidence="6">
    <location>
        <position position="386"/>
    </location>
    <ligand>
        <name>S-adenosyl-L-methionine</name>
        <dbReference type="ChEBI" id="CHEBI:59789"/>
    </ligand>
</feature>
<dbReference type="PANTHER" id="PTHR11061:SF30">
    <property type="entry name" value="TRNA (URACIL(54)-C(5))-METHYLTRANSFERASE"/>
    <property type="match status" value="1"/>
</dbReference>
<dbReference type="RefSeq" id="WP_113660145.1">
    <property type="nucleotide sequence ID" value="NZ_KZ845675.1"/>
</dbReference>
<dbReference type="CDD" id="cd02440">
    <property type="entry name" value="AdoMet_MTases"/>
    <property type="match status" value="1"/>
</dbReference>
<keyword evidence="5" id="KW-0411">Iron-sulfur</keyword>
<gene>
    <name evidence="9" type="ORF">DL897_16070</name>
</gene>
<dbReference type="InterPro" id="IPR030390">
    <property type="entry name" value="MeTrfase_TrmA_AS"/>
</dbReference>
<keyword evidence="1" id="KW-0004">4Fe-4S</keyword>
<dbReference type="Gene3D" id="2.40.50.140">
    <property type="entry name" value="Nucleic acid-binding proteins"/>
    <property type="match status" value="1"/>
</dbReference>
<dbReference type="PROSITE" id="PS51687">
    <property type="entry name" value="SAM_MT_RNA_M5U"/>
    <property type="match status" value="1"/>
</dbReference>
<dbReference type="EMBL" id="QJKK01000013">
    <property type="protein sequence ID" value="RAL21472.1"/>
    <property type="molecule type" value="Genomic_DNA"/>
</dbReference>
<evidence type="ECO:0000256" key="3">
    <source>
        <dbReference type="ARBA" id="ARBA00022679"/>
    </source>
</evidence>
<reference evidence="9 10" key="2">
    <citation type="submission" date="2018-06" db="EMBL/GenBank/DDBJ databases">
        <authorList>
            <person name="Zhirakovskaya E."/>
        </authorList>
    </citation>
    <scope>NUCLEOTIDE SEQUENCE [LARGE SCALE GENOMIC DNA]</scope>
    <source>
        <strain evidence="9 10">FBKL4.011</strain>
    </source>
</reference>
<dbReference type="InterPro" id="IPR030391">
    <property type="entry name" value="MeTrfase_TrmA_CS"/>
</dbReference>
<evidence type="ECO:0000256" key="6">
    <source>
        <dbReference type="PROSITE-ProRule" id="PRU01024"/>
    </source>
</evidence>